<dbReference type="EMBL" id="JAPQKH010000007">
    <property type="protein sequence ID" value="KAJ5087223.1"/>
    <property type="molecule type" value="Genomic_DNA"/>
</dbReference>
<evidence type="ECO:0000256" key="8">
    <source>
        <dbReference type="ARBA" id="ARBA00022824"/>
    </source>
</evidence>
<evidence type="ECO:0000256" key="4">
    <source>
        <dbReference type="ARBA" id="ARBA00007806"/>
    </source>
</evidence>
<evidence type="ECO:0000256" key="13">
    <source>
        <dbReference type="SAM" id="SignalP"/>
    </source>
</evidence>
<comment type="catalytic activity">
    <reaction evidence="1">
        <text>Hydrolysis of terminal, non-reducing (1-&gt;4)-linked alpha-D-glucose residues with release of alpha-D-glucose.</text>
        <dbReference type="EC" id="3.2.1.20"/>
    </reaction>
</comment>
<evidence type="ECO:0000259" key="14">
    <source>
        <dbReference type="Pfam" id="PF01055"/>
    </source>
</evidence>
<dbReference type="Gene3D" id="2.60.40.1180">
    <property type="entry name" value="Golgi alpha-mannosidase II"/>
    <property type="match status" value="2"/>
</dbReference>
<evidence type="ECO:0000256" key="5">
    <source>
        <dbReference type="ARBA" id="ARBA00012741"/>
    </source>
</evidence>
<feature type="domain" description="Glycoside hydrolase family 31 TIM barrel" evidence="14">
    <location>
        <begin position="365"/>
        <end position="692"/>
    </location>
</feature>
<comment type="caution">
    <text evidence="17">The sequence shown here is derived from an EMBL/GenBank/DDBJ whole genome shotgun (WGS) entry which is preliminary data.</text>
</comment>
<dbReference type="AlphaFoldDB" id="A0A9W9JZB8"/>
<dbReference type="CDD" id="cd06603">
    <property type="entry name" value="GH31_GANC_GANAB_alpha"/>
    <property type="match status" value="1"/>
</dbReference>
<dbReference type="SUPFAM" id="SSF51011">
    <property type="entry name" value="Glycosyl hydrolase domain"/>
    <property type="match status" value="1"/>
</dbReference>
<dbReference type="Proteomes" id="UP001149165">
    <property type="component" value="Unassembled WGS sequence"/>
</dbReference>
<dbReference type="GO" id="GO:0017177">
    <property type="term" value="C:glucosidase II complex"/>
    <property type="evidence" value="ECO:0007669"/>
    <property type="project" value="TreeGrafter"/>
</dbReference>
<dbReference type="CDD" id="cd14752">
    <property type="entry name" value="GH31_N"/>
    <property type="match status" value="1"/>
</dbReference>
<keyword evidence="6 13" id="KW-0732">Signal</keyword>
<dbReference type="Pfam" id="PF21365">
    <property type="entry name" value="Glyco_hydro_31_3rd"/>
    <property type="match status" value="1"/>
</dbReference>
<dbReference type="InterPro" id="IPR017853">
    <property type="entry name" value="GH"/>
</dbReference>
<reference evidence="17" key="1">
    <citation type="submission" date="2022-11" db="EMBL/GenBank/DDBJ databases">
        <authorList>
            <person name="Petersen C."/>
        </authorList>
    </citation>
    <scope>NUCLEOTIDE SEQUENCE</scope>
    <source>
        <strain evidence="17">IBT 30069</strain>
    </source>
</reference>
<keyword evidence="9" id="KW-0325">Glycoprotein</keyword>
<dbReference type="GO" id="GO:0006491">
    <property type="term" value="P:N-glycan processing"/>
    <property type="evidence" value="ECO:0007669"/>
    <property type="project" value="TreeGrafter"/>
</dbReference>
<evidence type="ECO:0000256" key="11">
    <source>
        <dbReference type="ARBA" id="ARBA00042895"/>
    </source>
</evidence>
<protein>
    <recommendedName>
        <fullName evidence="5">alpha-glucosidase</fullName>
        <ecNumber evidence="5">3.2.1.20</ecNumber>
    </recommendedName>
    <alternativeName>
        <fullName evidence="11">Glucosidase II subunit alpha</fullName>
    </alternativeName>
</protein>
<evidence type="ECO:0000256" key="2">
    <source>
        <dbReference type="ARBA" id="ARBA00004240"/>
    </source>
</evidence>
<comment type="pathway">
    <text evidence="3">Glycan metabolism; N-glycan metabolism.</text>
</comment>
<dbReference type="SUPFAM" id="SSF74650">
    <property type="entry name" value="Galactose mutarotase-like"/>
    <property type="match status" value="1"/>
</dbReference>
<dbReference type="GO" id="GO:0004558">
    <property type="term" value="F:alpha-1,4-glucosidase activity"/>
    <property type="evidence" value="ECO:0007669"/>
    <property type="project" value="UniProtKB-EC"/>
</dbReference>
<dbReference type="EC" id="3.2.1.20" evidence="5"/>
<feature type="domain" description="Glycoside hydrolase family 31 N-terminal" evidence="15">
    <location>
        <begin position="87"/>
        <end position="318"/>
    </location>
</feature>
<evidence type="ECO:0000256" key="1">
    <source>
        <dbReference type="ARBA" id="ARBA00001657"/>
    </source>
</evidence>
<accession>A0A9W9JZB8</accession>
<dbReference type="Gene3D" id="2.60.40.1760">
    <property type="entry name" value="glycosyl hydrolase (family 31)"/>
    <property type="match status" value="1"/>
</dbReference>
<dbReference type="GO" id="GO:0030246">
    <property type="term" value="F:carbohydrate binding"/>
    <property type="evidence" value="ECO:0007669"/>
    <property type="project" value="InterPro"/>
</dbReference>
<dbReference type="Pfam" id="PF01055">
    <property type="entry name" value="Glyco_hydro_31_2nd"/>
    <property type="match status" value="1"/>
</dbReference>
<sequence length="935" mass="107344">MLRLTFFVLLVYIIVPGLAVTHEDFKTCTQSGFCKRNRDLADKAFATGKSWTSPYTLTPDALKFDSGVLTGVVRKDVVSGEDVELPIVMSFYESGAARVVIDEEKRMAGLIELRHDSKANKKRYDEAWKWATDGELELSESAIFRQDHPGPGYSLMNYGPNDRFSAILHHSPFEVEFQIDGKTHIHLNSRGLLNLEHWRPKGSGEALGEDESTWWEETFAKFTDSKPRGPESVAVDVEFPGYNHVFGIPEHADQISLRETRGGPGNHEEPYRLYNSDVFEYELNSPMSLYGAIPYMQAHRFGSTVGVFWLNAAETWIDIVKEHDSNDKQTSTHWISESGRIDLFIFLGDTPKDIGQAYGKVTGYPQLPPQFAIGYHQCRWNYMSDEDVKTVDATFDKYQIPYDAIWLDIEYTDERKYFTWHPLRFPSPKDMQEQLMESERKLVVLIDPHIKKESGYFVSDELRSKGLAVLNKDNEIYDGSCWPGLSNWIDAFNPATAAWWNTLHKYDRYKGSLSNLFIENDMGEPSVFHGPELTMPRDNIHHGNWEHRDVHNLNGLTIINATFQALLDREANTRPFLLTRSFYSGSQRMTAMWTGDNQAKWEHLAISLPMILTNGIAGFPFAGADVGGFFDDPDVHLLTRWYQAGIWYPFFRAHSHLDTKRREPYLIQEPYRTYIIRALRLRYQLLPAWYTAFHEASINGMPIVRPQYYIFPKDEEGFAIDDQLWLGGTGILAKPVVEDTDSTEVYLAGEEKYYDYFDFTIYSPGKTHSIEAPMEKIPMFIKGGHIIPRRDRPRRSSALMRSDPFTLIVTLTKDGTAEGSLYFDDGESYDYEEGAYIHRQLLFHDRVLSSVDIGARGRQTDKFLKKIENITVERIVLIDPPPELKNTQTVKILEEGSGSEYDAPLAYYEVDEGKADYVVVKKPNMRIGSTWQIKF</sequence>
<keyword evidence="18" id="KW-1185">Reference proteome</keyword>
<evidence type="ECO:0000259" key="15">
    <source>
        <dbReference type="Pfam" id="PF13802"/>
    </source>
</evidence>
<proteinExistence type="inferred from homology"/>
<dbReference type="Gene3D" id="3.20.20.80">
    <property type="entry name" value="Glycosidases"/>
    <property type="match status" value="2"/>
</dbReference>
<evidence type="ECO:0000256" key="9">
    <source>
        <dbReference type="ARBA" id="ARBA00023180"/>
    </source>
</evidence>
<organism evidence="17 18">
    <name type="scientific">Penicillium angulare</name>
    <dbReference type="NCBI Taxonomy" id="116970"/>
    <lineage>
        <taxon>Eukaryota</taxon>
        <taxon>Fungi</taxon>
        <taxon>Dikarya</taxon>
        <taxon>Ascomycota</taxon>
        <taxon>Pezizomycotina</taxon>
        <taxon>Eurotiomycetes</taxon>
        <taxon>Eurotiomycetidae</taxon>
        <taxon>Eurotiales</taxon>
        <taxon>Aspergillaceae</taxon>
        <taxon>Penicillium</taxon>
    </lineage>
</organism>
<dbReference type="PANTHER" id="PTHR22762:SF54">
    <property type="entry name" value="BCDNA.GH04962"/>
    <property type="match status" value="1"/>
</dbReference>
<evidence type="ECO:0000256" key="7">
    <source>
        <dbReference type="ARBA" id="ARBA00022801"/>
    </source>
</evidence>
<name>A0A9W9JZB8_9EURO</name>
<feature type="domain" description="Glycosyl hydrolase family 31 C-terminal" evidence="16">
    <location>
        <begin position="700"/>
        <end position="787"/>
    </location>
</feature>
<evidence type="ECO:0000256" key="3">
    <source>
        <dbReference type="ARBA" id="ARBA00004833"/>
    </source>
</evidence>
<dbReference type="InterPro" id="IPR000322">
    <property type="entry name" value="Glyco_hydro_31_TIM"/>
</dbReference>
<dbReference type="Pfam" id="PF13802">
    <property type="entry name" value="Gal_mutarotas_2"/>
    <property type="match status" value="1"/>
</dbReference>
<comment type="similarity">
    <text evidence="4 12">Belongs to the glycosyl hydrolase 31 family.</text>
</comment>
<evidence type="ECO:0000256" key="6">
    <source>
        <dbReference type="ARBA" id="ARBA00022729"/>
    </source>
</evidence>
<evidence type="ECO:0000256" key="12">
    <source>
        <dbReference type="RuleBase" id="RU361185"/>
    </source>
</evidence>
<dbReference type="InterPro" id="IPR013780">
    <property type="entry name" value="Glyco_hydro_b"/>
</dbReference>
<dbReference type="InterPro" id="IPR048395">
    <property type="entry name" value="Glyco_hydro_31_C"/>
</dbReference>
<keyword evidence="7 12" id="KW-0378">Hydrolase</keyword>
<evidence type="ECO:0000259" key="16">
    <source>
        <dbReference type="Pfam" id="PF21365"/>
    </source>
</evidence>
<dbReference type="GO" id="GO:0005975">
    <property type="term" value="P:carbohydrate metabolic process"/>
    <property type="evidence" value="ECO:0007669"/>
    <property type="project" value="InterPro"/>
</dbReference>
<reference evidence="17" key="2">
    <citation type="journal article" date="2023" name="IMA Fungus">
        <title>Comparative genomic study of the Penicillium genus elucidates a diverse pangenome and 15 lateral gene transfer events.</title>
        <authorList>
            <person name="Petersen C."/>
            <person name="Sorensen T."/>
            <person name="Nielsen M.R."/>
            <person name="Sondergaard T.E."/>
            <person name="Sorensen J.L."/>
            <person name="Fitzpatrick D.A."/>
            <person name="Frisvad J.C."/>
            <person name="Nielsen K.L."/>
        </authorList>
    </citation>
    <scope>NUCLEOTIDE SEQUENCE</scope>
    <source>
        <strain evidence="17">IBT 30069</strain>
    </source>
</reference>
<dbReference type="InterPro" id="IPR025887">
    <property type="entry name" value="Glyco_hydro_31_N_dom"/>
</dbReference>
<evidence type="ECO:0000313" key="17">
    <source>
        <dbReference type="EMBL" id="KAJ5087223.1"/>
    </source>
</evidence>
<feature type="chain" id="PRO_5040785322" description="alpha-glucosidase" evidence="13">
    <location>
        <begin position="20"/>
        <end position="935"/>
    </location>
</feature>
<evidence type="ECO:0000256" key="10">
    <source>
        <dbReference type="ARBA" id="ARBA00023295"/>
    </source>
</evidence>
<dbReference type="InterPro" id="IPR011013">
    <property type="entry name" value="Gal_mutarotase_sf_dom"/>
</dbReference>
<dbReference type="PANTHER" id="PTHR22762">
    <property type="entry name" value="ALPHA-GLUCOSIDASE"/>
    <property type="match status" value="1"/>
</dbReference>
<feature type="signal peptide" evidence="13">
    <location>
        <begin position="1"/>
        <end position="19"/>
    </location>
</feature>
<dbReference type="OrthoDB" id="3237269at2759"/>
<dbReference type="SUPFAM" id="SSF51445">
    <property type="entry name" value="(Trans)glycosidases"/>
    <property type="match status" value="1"/>
</dbReference>
<evidence type="ECO:0000313" key="18">
    <source>
        <dbReference type="Proteomes" id="UP001149165"/>
    </source>
</evidence>
<gene>
    <name evidence="17" type="ORF">N7456_010839</name>
</gene>
<keyword evidence="8" id="KW-0256">Endoplasmic reticulum</keyword>
<keyword evidence="10 12" id="KW-0326">Glycosidase</keyword>
<comment type="subcellular location">
    <subcellularLocation>
        <location evidence="2">Endoplasmic reticulum</location>
    </subcellularLocation>
</comment>